<keyword evidence="1" id="KW-0472">Membrane</keyword>
<evidence type="ECO:0000313" key="2">
    <source>
        <dbReference type="EMBL" id="PLT31741.1"/>
    </source>
</evidence>
<keyword evidence="3" id="KW-1185">Reference proteome</keyword>
<sequence length="62" mass="7199">MIAIGFASLFFIVSIGFYKINILPITKIIPMWLSITIFSSIMNQSIFTNLQLIKKPMFNWEL</sequence>
<gene>
    <name evidence="2" type="ORF">CUU66_00840</name>
</gene>
<feature type="transmembrane region" description="Helical" evidence="1">
    <location>
        <begin position="32"/>
        <end position="53"/>
    </location>
</feature>
<comment type="caution">
    <text evidence="2">The sequence shown here is derived from an EMBL/GenBank/DDBJ whole genome shotgun (WGS) entry which is preliminary data.</text>
</comment>
<protein>
    <submittedName>
        <fullName evidence="2">Uncharacterized protein</fullName>
    </submittedName>
</protein>
<keyword evidence="1" id="KW-1133">Transmembrane helix</keyword>
<dbReference type="Proteomes" id="UP000234748">
    <property type="component" value="Unassembled WGS sequence"/>
</dbReference>
<organism evidence="2 3">
    <name type="scientific">Peribacillus deserti</name>
    <dbReference type="NCBI Taxonomy" id="673318"/>
    <lineage>
        <taxon>Bacteria</taxon>
        <taxon>Bacillati</taxon>
        <taxon>Bacillota</taxon>
        <taxon>Bacilli</taxon>
        <taxon>Bacillales</taxon>
        <taxon>Bacillaceae</taxon>
        <taxon>Peribacillus</taxon>
    </lineage>
</organism>
<reference evidence="2 3" key="1">
    <citation type="submission" date="2017-11" db="EMBL/GenBank/DDBJ databases">
        <title>Comparitive Functional Genomics of Dry Heat Resistant strains isolated from the Viking Spacecraft.</title>
        <authorList>
            <person name="Seuylemezian A."/>
            <person name="Cooper K."/>
            <person name="Vaishampayan P."/>
        </authorList>
    </citation>
    <scope>NUCLEOTIDE SEQUENCE [LARGE SCALE GENOMIC DNA]</scope>
    <source>
        <strain evidence="2 3">V1-29</strain>
    </source>
</reference>
<name>A0A2N5MBL2_9BACI</name>
<evidence type="ECO:0000256" key="1">
    <source>
        <dbReference type="SAM" id="Phobius"/>
    </source>
</evidence>
<evidence type="ECO:0000313" key="3">
    <source>
        <dbReference type="Proteomes" id="UP000234748"/>
    </source>
</evidence>
<dbReference type="EMBL" id="PGUY01000002">
    <property type="protein sequence ID" value="PLT31741.1"/>
    <property type="molecule type" value="Genomic_DNA"/>
</dbReference>
<dbReference type="AlphaFoldDB" id="A0A2N5MBL2"/>
<keyword evidence="1" id="KW-0812">Transmembrane</keyword>
<accession>A0A2N5MBL2</accession>
<proteinExistence type="predicted"/>